<dbReference type="Gene3D" id="1.20.5.1930">
    <property type="match status" value="1"/>
</dbReference>
<dbReference type="SMART" id="SM00387">
    <property type="entry name" value="HATPase_c"/>
    <property type="match status" value="1"/>
</dbReference>
<evidence type="ECO:0000313" key="8">
    <source>
        <dbReference type="EMBL" id="SFD26671.1"/>
    </source>
</evidence>
<dbReference type="InterPro" id="IPR036890">
    <property type="entry name" value="HATPase_C_sf"/>
</dbReference>
<proteinExistence type="predicted"/>
<feature type="domain" description="Histidine kinase/HSP90-like ATPase" evidence="7">
    <location>
        <begin position="219"/>
        <end position="310"/>
    </location>
</feature>
<evidence type="ECO:0000313" key="9">
    <source>
        <dbReference type="Proteomes" id="UP000198639"/>
    </source>
</evidence>
<dbReference type="EMBL" id="FOLD01000020">
    <property type="protein sequence ID" value="SFD26671.1"/>
    <property type="molecule type" value="Genomic_DNA"/>
</dbReference>
<dbReference type="SUPFAM" id="SSF55874">
    <property type="entry name" value="ATPase domain of HSP90 chaperone/DNA topoisomerase II/histidine kinase"/>
    <property type="match status" value="1"/>
</dbReference>
<evidence type="ECO:0000256" key="5">
    <source>
        <dbReference type="SAM" id="Phobius"/>
    </source>
</evidence>
<gene>
    <name evidence="8" type="ORF">SAMN05216204_12072</name>
</gene>
<keyword evidence="4" id="KW-0175">Coiled coil</keyword>
<sequence>MNKYSTFLVRFSAYALVFACATASTPASAAAPLPLPLRGAPPELMAAAMLSLAAVATALLLQRRFRSAEERSRSLEQQLAAERCAHTDVEDALAGSHEVLCRLVRQQETVREAERARIARDLHDELGHRLLSLRVELALQQAAVRGTSPGVHDKLTLAVANLDAAIRSVRAIVAGLRPIAPGVSLRLAAERHLADFSRLHGLDYRFDAGADPESPRDPELEGVLFRVLQESLSNVARHAQATTVCVTLVQSAREAVLTVEDDGVGPLGVGGAGNGIDGMRERAEAFGGKFSLAPGRRGGTVVCVSLPLKRLPVLA</sequence>
<feature type="signal peptide" evidence="6">
    <location>
        <begin position="1"/>
        <end position="29"/>
    </location>
</feature>
<keyword evidence="3" id="KW-0902">Two-component regulatory system</keyword>
<dbReference type="InterPro" id="IPR050482">
    <property type="entry name" value="Sensor_HK_TwoCompSys"/>
</dbReference>
<keyword evidence="9" id="KW-1185">Reference proteome</keyword>
<keyword evidence="6" id="KW-0732">Signal</keyword>
<dbReference type="InterPro" id="IPR011712">
    <property type="entry name" value="Sig_transdc_His_kin_sub3_dim/P"/>
</dbReference>
<keyword evidence="1" id="KW-0808">Transferase</keyword>
<name>A0A1I1QX13_9BURK</name>
<keyword evidence="5" id="KW-1133">Transmembrane helix</keyword>
<feature type="transmembrane region" description="Helical" evidence="5">
    <location>
        <begin position="45"/>
        <end position="61"/>
    </location>
</feature>
<dbReference type="AlphaFoldDB" id="A0A1I1QX13"/>
<feature type="chain" id="PRO_5011767160" evidence="6">
    <location>
        <begin position="30"/>
        <end position="315"/>
    </location>
</feature>
<keyword evidence="5" id="KW-0472">Membrane</keyword>
<dbReference type="Proteomes" id="UP000198639">
    <property type="component" value="Unassembled WGS sequence"/>
</dbReference>
<dbReference type="GO" id="GO:0046983">
    <property type="term" value="F:protein dimerization activity"/>
    <property type="evidence" value="ECO:0007669"/>
    <property type="project" value="InterPro"/>
</dbReference>
<evidence type="ECO:0000256" key="3">
    <source>
        <dbReference type="ARBA" id="ARBA00023012"/>
    </source>
</evidence>
<organism evidence="8 9">
    <name type="scientific">Massilia yuzhufengensis</name>
    <dbReference type="NCBI Taxonomy" id="1164594"/>
    <lineage>
        <taxon>Bacteria</taxon>
        <taxon>Pseudomonadati</taxon>
        <taxon>Pseudomonadota</taxon>
        <taxon>Betaproteobacteria</taxon>
        <taxon>Burkholderiales</taxon>
        <taxon>Oxalobacteraceae</taxon>
        <taxon>Telluria group</taxon>
        <taxon>Massilia</taxon>
    </lineage>
</organism>
<evidence type="ECO:0000256" key="4">
    <source>
        <dbReference type="SAM" id="Coils"/>
    </source>
</evidence>
<feature type="coiled-coil region" evidence="4">
    <location>
        <begin position="58"/>
        <end position="85"/>
    </location>
</feature>
<dbReference type="Pfam" id="PF07730">
    <property type="entry name" value="HisKA_3"/>
    <property type="match status" value="1"/>
</dbReference>
<dbReference type="GO" id="GO:0016020">
    <property type="term" value="C:membrane"/>
    <property type="evidence" value="ECO:0007669"/>
    <property type="project" value="InterPro"/>
</dbReference>
<protein>
    <submittedName>
        <fullName evidence="8">Signal transduction histidine kinase</fullName>
    </submittedName>
</protein>
<dbReference type="Gene3D" id="3.30.565.10">
    <property type="entry name" value="Histidine kinase-like ATPase, C-terminal domain"/>
    <property type="match status" value="1"/>
</dbReference>
<keyword evidence="5" id="KW-0812">Transmembrane</keyword>
<evidence type="ECO:0000259" key="7">
    <source>
        <dbReference type="SMART" id="SM00387"/>
    </source>
</evidence>
<dbReference type="PANTHER" id="PTHR24421">
    <property type="entry name" value="NITRATE/NITRITE SENSOR PROTEIN NARX-RELATED"/>
    <property type="match status" value="1"/>
</dbReference>
<dbReference type="GO" id="GO:0000155">
    <property type="term" value="F:phosphorelay sensor kinase activity"/>
    <property type="evidence" value="ECO:0007669"/>
    <property type="project" value="InterPro"/>
</dbReference>
<dbReference type="Pfam" id="PF02518">
    <property type="entry name" value="HATPase_c"/>
    <property type="match status" value="1"/>
</dbReference>
<evidence type="ECO:0000256" key="2">
    <source>
        <dbReference type="ARBA" id="ARBA00022777"/>
    </source>
</evidence>
<dbReference type="InterPro" id="IPR003594">
    <property type="entry name" value="HATPase_dom"/>
</dbReference>
<dbReference type="STRING" id="1164594.SAMN05216204_12072"/>
<dbReference type="CDD" id="cd16917">
    <property type="entry name" value="HATPase_UhpB-NarQ-NarX-like"/>
    <property type="match status" value="1"/>
</dbReference>
<dbReference type="OrthoDB" id="9782588at2"/>
<accession>A0A1I1QX13</accession>
<reference evidence="9" key="1">
    <citation type="submission" date="2016-10" db="EMBL/GenBank/DDBJ databases">
        <authorList>
            <person name="Varghese N."/>
            <person name="Submissions S."/>
        </authorList>
    </citation>
    <scope>NUCLEOTIDE SEQUENCE [LARGE SCALE GENOMIC DNA]</scope>
    <source>
        <strain evidence="9">CGMCC 1.12041</strain>
    </source>
</reference>
<keyword evidence="2 8" id="KW-0418">Kinase</keyword>
<evidence type="ECO:0000256" key="6">
    <source>
        <dbReference type="SAM" id="SignalP"/>
    </source>
</evidence>
<evidence type="ECO:0000256" key="1">
    <source>
        <dbReference type="ARBA" id="ARBA00022679"/>
    </source>
</evidence>